<name>A0A2I1GDX4_9GLOM</name>
<keyword evidence="4" id="KW-1185">Reference proteome</keyword>
<organism evidence="3 4">
    <name type="scientific">Rhizophagus irregularis</name>
    <dbReference type="NCBI Taxonomy" id="588596"/>
    <lineage>
        <taxon>Eukaryota</taxon>
        <taxon>Fungi</taxon>
        <taxon>Fungi incertae sedis</taxon>
        <taxon>Mucoromycota</taxon>
        <taxon>Glomeromycotina</taxon>
        <taxon>Glomeromycetes</taxon>
        <taxon>Glomerales</taxon>
        <taxon>Glomeraceae</taxon>
        <taxon>Rhizophagus</taxon>
    </lineage>
</organism>
<sequence length="232" mass="26153">MVFEDLFYPDNSKRRKTVINYQTKFCQSFKDFKGSWNELCTSFNNAVQNAKKDCVLRLLEYDQDSHNALNEIKEVLEDTKSKVPRIEHDIIGIKDLEGAFKKMNLKTIRELKIVLDITVGLLTGTVLISVFITYLASMIDVIRAVIGGVVGGLFASIFLGAVALVIKDAIVGAIERNVLEDAIEACNKFDASCIIHLDDARRKIDGINRNIKDEIYKTDDNHIIIKLIEINS</sequence>
<gene>
    <name evidence="2" type="ORF">RhiirA4_454222</name>
    <name evidence="3" type="ORF">RhiirA4_459222</name>
</gene>
<keyword evidence="1" id="KW-1133">Transmembrane helix</keyword>
<evidence type="ECO:0000313" key="2">
    <source>
        <dbReference type="EMBL" id="PKY40780.1"/>
    </source>
</evidence>
<dbReference type="VEuPathDB" id="FungiDB:FUN_003036"/>
<keyword evidence="1" id="KW-0812">Transmembrane</keyword>
<proteinExistence type="predicted"/>
<dbReference type="EMBL" id="LLXI01000347">
    <property type="protein sequence ID" value="PKY44815.1"/>
    <property type="molecule type" value="Genomic_DNA"/>
</dbReference>
<protein>
    <submittedName>
        <fullName evidence="3">Uncharacterized protein</fullName>
    </submittedName>
</protein>
<feature type="transmembrane region" description="Helical" evidence="1">
    <location>
        <begin position="113"/>
        <end position="135"/>
    </location>
</feature>
<reference evidence="3 4" key="1">
    <citation type="submission" date="2015-10" db="EMBL/GenBank/DDBJ databases">
        <title>Genome analyses suggest a sexual origin of heterokaryosis in a supposedly ancient asexual fungus.</title>
        <authorList>
            <person name="Ropars J."/>
            <person name="Sedzielewska K."/>
            <person name="Noel J."/>
            <person name="Charron P."/>
            <person name="Farinelli L."/>
            <person name="Marton T."/>
            <person name="Kruger M."/>
            <person name="Pelin A."/>
            <person name="Brachmann A."/>
            <person name="Corradi N."/>
        </authorList>
    </citation>
    <scope>NUCLEOTIDE SEQUENCE [LARGE SCALE GENOMIC DNA]</scope>
    <source>
        <strain evidence="3 4">A4</strain>
    </source>
</reference>
<dbReference type="AlphaFoldDB" id="A0A2I1GDX4"/>
<dbReference type="Proteomes" id="UP000234323">
    <property type="component" value="Unassembled WGS sequence"/>
</dbReference>
<dbReference type="EMBL" id="LLXI01000116">
    <property type="protein sequence ID" value="PKY40780.1"/>
    <property type="molecule type" value="Genomic_DNA"/>
</dbReference>
<keyword evidence="1" id="KW-0472">Membrane</keyword>
<comment type="caution">
    <text evidence="3">The sequence shown here is derived from an EMBL/GenBank/DDBJ whole genome shotgun (WGS) entry which is preliminary data.</text>
</comment>
<evidence type="ECO:0000313" key="3">
    <source>
        <dbReference type="EMBL" id="PKY44815.1"/>
    </source>
</evidence>
<evidence type="ECO:0000313" key="4">
    <source>
        <dbReference type="Proteomes" id="UP000234323"/>
    </source>
</evidence>
<evidence type="ECO:0000256" key="1">
    <source>
        <dbReference type="SAM" id="Phobius"/>
    </source>
</evidence>
<accession>A0A2I1GDX4</accession>
<feature type="transmembrane region" description="Helical" evidence="1">
    <location>
        <begin position="141"/>
        <end position="166"/>
    </location>
</feature>